<proteinExistence type="predicted"/>
<dbReference type="EMBL" id="BOOC01000033">
    <property type="protein sequence ID" value="GIH42859.1"/>
    <property type="molecule type" value="Genomic_DNA"/>
</dbReference>
<evidence type="ECO:0000313" key="4">
    <source>
        <dbReference type="Proteomes" id="UP000603904"/>
    </source>
</evidence>
<feature type="signal peptide" evidence="1">
    <location>
        <begin position="1"/>
        <end position="30"/>
    </location>
</feature>
<keyword evidence="4" id="KW-1185">Reference proteome</keyword>
<evidence type="ECO:0000313" key="3">
    <source>
        <dbReference type="EMBL" id="GIH42859.1"/>
    </source>
</evidence>
<dbReference type="RefSeq" id="WP_204060031.1">
    <property type="nucleotide sequence ID" value="NZ_BAAAGP010000022.1"/>
</dbReference>
<feature type="chain" id="PRO_5047086417" description="SH3b domain-containing protein" evidence="1">
    <location>
        <begin position="31"/>
        <end position="197"/>
    </location>
</feature>
<reference evidence="3 4" key="1">
    <citation type="submission" date="2021-01" db="EMBL/GenBank/DDBJ databases">
        <title>Whole genome shotgun sequence of Microbispora corallina NBRC 16416.</title>
        <authorList>
            <person name="Komaki H."/>
            <person name="Tamura T."/>
        </authorList>
    </citation>
    <scope>NUCLEOTIDE SEQUENCE [LARGE SCALE GENOMIC DNA]</scope>
    <source>
        <strain evidence="3 4">NBRC 16416</strain>
    </source>
</reference>
<name>A0ABQ4G706_9ACTN</name>
<sequence>MTLAHRIVPAMAACAAAGSLVVAVPPAAQGASRARPEPDVEAQTLSCTYRVHGVRPSSYLHVRHGPGLRYHPVGTLRVSDGRFAGACSASGGWVPVRASGGTDGWAAARYLHRLALAQPSVFIRPSLSCAYRVAEVGAGSFLNVRRGPGLPYHPIGTLRASDGRVAGGCDPFNGWVAVDSSGGRPGWASAHYLRKLS</sequence>
<dbReference type="Proteomes" id="UP000603904">
    <property type="component" value="Unassembled WGS sequence"/>
</dbReference>
<organism evidence="3 4">
    <name type="scientific">Microbispora corallina</name>
    <dbReference type="NCBI Taxonomy" id="83302"/>
    <lineage>
        <taxon>Bacteria</taxon>
        <taxon>Bacillati</taxon>
        <taxon>Actinomycetota</taxon>
        <taxon>Actinomycetes</taxon>
        <taxon>Streptosporangiales</taxon>
        <taxon>Streptosporangiaceae</taxon>
        <taxon>Microbispora</taxon>
    </lineage>
</organism>
<comment type="caution">
    <text evidence="3">The sequence shown here is derived from an EMBL/GenBank/DDBJ whole genome shotgun (WGS) entry which is preliminary data.</text>
</comment>
<evidence type="ECO:0000259" key="2">
    <source>
        <dbReference type="PROSITE" id="PS51781"/>
    </source>
</evidence>
<dbReference type="Gene3D" id="2.30.30.40">
    <property type="entry name" value="SH3 Domains"/>
    <property type="match status" value="2"/>
</dbReference>
<protein>
    <recommendedName>
        <fullName evidence="2">SH3b domain-containing protein</fullName>
    </recommendedName>
</protein>
<keyword evidence="1" id="KW-0732">Signal</keyword>
<feature type="domain" description="SH3b" evidence="2">
    <location>
        <begin position="131"/>
        <end position="197"/>
    </location>
</feature>
<gene>
    <name evidence="3" type="ORF">Mco01_58590</name>
</gene>
<evidence type="ECO:0000256" key="1">
    <source>
        <dbReference type="SAM" id="SignalP"/>
    </source>
</evidence>
<dbReference type="PROSITE" id="PS51781">
    <property type="entry name" value="SH3B"/>
    <property type="match status" value="1"/>
</dbReference>
<accession>A0ABQ4G706</accession>
<dbReference type="InterPro" id="IPR003646">
    <property type="entry name" value="SH3-like_bac-type"/>
</dbReference>